<evidence type="ECO:0000259" key="4">
    <source>
        <dbReference type="Pfam" id="PF07992"/>
    </source>
</evidence>
<dbReference type="RefSeq" id="WP_143417844.1">
    <property type="nucleotide sequence ID" value="NZ_VJXR01000014.1"/>
</dbReference>
<dbReference type="GO" id="GO:0004791">
    <property type="term" value="F:thioredoxin-disulfide reductase (NADPH) activity"/>
    <property type="evidence" value="ECO:0007669"/>
    <property type="project" value="UniProtKB-EC"/>
</dbReference>
<evidence type="ECO:0000256" key="2">
    <source>
        <dbReference type="ARBA" id="ARBA00023002"/>
    </source>
</evidence>
<evidence type="ECO:0000256" key="3">
    <source>
        <dbReference type="ARBA" id="ARBA00048132"/>
    </source>
</evidence>
<evidence type="ECO:0000313" key="6">
    <source>
        <dbReference type="Proteomes" id="UP000318693"/>
    </source>
</evidence>
<organism evidence="5 6">
    <name type="scientific">Georgenia yuyongxinii</name>
    <dbReference type="NCBI Taxonomy" id="2589797"/>
    <lineage>
        <taxon>Bacteria</taxon>
        <taxon>Bacillati</taxon>
        <taxon>Actinomycetota</taxon>
        <taxon>Actinomycetes</taxon>
        <taxon>Micrococcales</taxon>
        <taxon>Bogoriellaceae</taxon>
        <taxon>Georgenia</taxon>
    </lineage>
</organism>
<keyword evidence="6" id="KW-1185">Reference proteome</keyword>
<accession>A0A552WTC4</accession>
<dbReference type="Proteomes" id="UP000318693">
    <property type="component" value="Unassembled WGS sequence"/>
</dbReference>
<dbReference type="PANTHER" id="PTHR48105">
    <property type="entry name" value="THIOREDOXIN REDUCTASE 1-RELATED-RELATED"/>
    <property type="match status" value="1"/>
</dbReference>
<proteinExistence type="predicted"/>
<dbReference type="Gene3D" id="3.50.50.60">
    <property type="entry name" value="FAD/NAD(P)-binding domain"/>
    <property type="match status" value="2"/>
</dbReference>
<comment type="catalytic activity">
    <reaction evidence="3">
        <text>[thioredoxin]-dithiol + NADP(+) = [thioredoxin]-disulfide + NADPH + H(+)</text>
        <dbReference type="Rhea" id="RHEA:20345"/>
        <dbReference type="Rhea" id="RHEA-COMP:10698"/>
        <dbReference type="Rhea" id="RHEA-COMP:10700"/>
        <dbReference type="ChEBI" id="CHEBI:15378"/>
        <dbReference type="ChEBI" id="CHEBI:29950"/>
        <dbReference type="ChEBI" id="CHEBI:50058"/>
        <dbReference type="ChEBI" id="CHEBI:57783"/>
        <dbReference type="ChEBI" id="CHEBI:58349"/>
        <dbReference type="EC" id="1.8.1.9"/>
    </reaction>
</comment>
<gene>
    <name evidence="5" type="ORF">FJ693_07195</name>
</gene>
<dbReference type="Pfam" id="PF07992">
    <property type="entry name" value="Pyr_redox_2"/>
    <property type="match status" value="1"/>
</dbReference>
<dbReference type="InterPro" id="IPR023753">
    <property type="entry name" value="FAD/NAD-binding_dom"/>
</dbReference>
<evidence type="ECO:0000256" key="1">
    <source>
        <dbReference type="ARBA" id="ARBA00022630"/>
    </source>
</evidence>
<dbReference type="AlphaFoldDB" id="A0A552WTC4"/>
<dbReference type="PRINTS" id="PR00469">
    <property type="entry name" value="PNDRDTASEII"/>
</dbReference>
<keyword evidence="1" id="KW-0285">Flavoprotein</keyword>
<dbReference type="PRINTS" id="PR00368">
    <property type="entry name" value="FADPNR"/>
</dbReference>
<protein>
    <submittedName>
        <fullName evidence="5">FAD-binding protein</fullName>
    </submittedName>
</protein>
<feature type="domain" description="FAD/NAD(P)-binding" evidence="4">
    <location>
        <begin position="239"/>
        <end position="547"/>
    </location>
</feature>
<evidence type="ECO:0000313" key="5">
    <source>
        <dbReference type="EMBL" id="TRW46072.1"/>
    </source>
</evidence>
<sequence>MRADPPLRPAILLISTDPAVRRTVGDELSRRYSADYRVLVHDTSAAAATDLTAFATQGDPVALVIGAVGGPDADGLADLEALGPLDHTALRVALVRWGDWAVARPVFDAIGLGTVDRRLTRPELPGDEEFHRNIAEFLEEVAGRRGRGFEAVRMIGERWAPRTQHLRDQFNRNHVPTGFYDAHSDEGAALLDGLGLTGPTLPVVVLRFQADQPVLQNPTDIQIADAFGIFAPVRAEEEFDVAILGAGPAGLGAAVYAASEGLRVIVIEHEAVGGQAGTSSLIRNYLGFPAGISGSRLAVAAYEQAWSFGARFHFLRSAREVRRDDGWCVVSLTDGSQVRSRAVVVATGASYRRLEVPALDALAGKGVFYGATTTEATAMAGKQVYVAGGGNSAGQAAVYLANYAEHVTVLVRRPTLVETMSEYLVREIDSAPNISVRYRTGIVGGAGEDFLEAIVLRDLDTGAEETVPGVLFVLIGAEPRSQCLRESVARDAQGYVLTGPDVLADEAGAWHEDRPPLMLETSLPGVFAVGDVRHGSVKRVASAVGEGALAVSVLHQYLANHRTMG</sequence>
<reference evidence="5 6" key="1">
    <citation type="submission" date="2019-07" db="EMBL/GenBank/DDBJ databases">
        <title>Georgenia wutianyii sp. nov. and Georgenia *** sp. nov. isolated from plateau pika (Ochotona curzoniae) in the Qinghai-Tibet plateau of China.</title>
        <authorList>
            <person name="Tian Z."/>
        </authorList>
    </citation>
    <scope>NUCLEOTIDE SEQUENCE [LARGE SCALE GENOMIC DNA]</scope>
    <source>
        <strain evidence="5 6">Z446</strain>
    </source>
</reference>
<name>A0A552WTC4_9MICO</name>
<dbReference type="SUPFAM" id="SSF51905">
    <property type="entry name" value="FAD/NAD(P)-binding domain"/>
    <property type="match status" value="1"/>
</dbReference>
<dbReference type="InterPro" id="IPR050097">
    <property type="entry name" value="Ferredoxin-NADP_redctase_2"/>
</dbReference>
<keyword evidence="2" id="KW-0560">Oxidoreductase</keyword>
<dbReference type="InterPro" id="IPR036188">
    <property type="entry name" value="FAD/NAD-bd_sf"/>
</dbReference>
<dbReference type="EMBL" id="VJXR01000014">
    <property type="protein sequence ID" value="TRW46072.1"/>
    <property type="molecule type" value="Genomic_DNA"/>
</dbReference>
<comment type="caution">
    <text evidence="5">The sequence shown here is derived from an EMBL/GenBank/DDBJ whole genome shotgun (WGS) entry which is preliminary data.</text>
</comment>